<dbReference type="RefSeq" id="WP_210175814.1">
    <property type="nucleotide sequence ID" value="NZ_JAGJWX010000041.1"/>
</dbReference>
<organism evidence="1 2">
    <name type="scientific">Dickeya oryzae</name>
    <dbReference type="NCBI Taxonomy" id="1240404"/>
    <lineage>
        <taxon>Bacteria</taxon>
        <taxon>Pseudomonadati</taxon>
        <taxon>Pseudomonadota</taxon>
        <taxon>Gammaproteobacteria</taxon>
        <taxon>Enterobacterales</taxon>
        <taxon>Pectobacteriaceae</taxon>
        <taxon>Dickeya</taxon>
    </lineage>
</organism>
<protein>
    <recommendedName>
        <fullName evidence="3">Phage protein</fullName>
    </recommendedName>
</protein>
<gene>
    <name evidence="1" type="ORF">J8657_19650</name>
</gene>
<name>A0ABS5BH83_9GAMM</name>
<dbReference type="Proteomes" id="UP000810130">
    <property type="component" value="Unassembled WGS sequence"/>
</dbReference>
<keyword evidence="2" id="KW-1185">Reference proteome</keyword>
<evidence type="ECO:0000313" key="1">
    <source>
        <dbReference type="EMBL" id="MBP2859814.1"/>
    </source>
</evidence>
<comment type="caution">
    <text evidence="1">The sequence shown here is derived from an EMBL/GenBank/DDBJ whole genome shotgun (WGS) entry which is preliminary data.</text>
</comment>
<evidence type="ECO:0008006" key="3">
    <source>
        <dbReference type="Google" id="ProtNLM"/>
    </source>
</evidence>
<dbReference type="EMBL" id="JAGJWX010000041">
    <property type="protein sequence ID" value="MBP2859814.1"/>
    <property type="molecule type" value="Genomic_DNA"/>
</dbReference>
<reference evidence="1 2" key="1">
    <citation type="submission" date="2021-04" db="EMBL/GenBank/DDBJ databases">
        <title>Genomic and host-range diversity within the Dickeya zeae complex, identification of D. zeae and D. oryzae members, proposal of two novel subspecies D. zeae subsp. zeae subsp. nov. and D. zeae subsp. dombae subsp. nov.</title>
        <authorList>
            <person name="Van Gijsegem F."/>
            <person name="Hugouvieux-Cotte-Pattat N."/>
        </authorList>
    </citation>
    <scope>NUCLEOTIDE SEQUENCE [LARGE SCALE GENOMIC DNA]</scope>
    <source>
        <strain evidence="1 2">FVG03</strain>
    </source>
</reference>
<sequence>MFSIDYFKKNFAPKMKGYTFKYSYYTNGDFGDLERVEFEGKNRIGGMDFWSKGWLDVDIYDMAVDDQLMNVLLSPEEIELQKKAVCEFMRILSDEA</sequence>
<accession>A0ABS5BH83</accession>
<proteinExistence type="predicted"/>
<evidence type="ECO:0000313" key="2">
    <source>
        <dbReference type="Proteomes" id="UP000810130"/>
    </source>
</evidence>